<dbReference type="HOGENOM" id="CLU_019602_18_5_6"/>
<dbReference type="SMART" id="SM00062">
    <property type="entry name" value="PBPb"/>
    <property type="match status" value="1"/>
</dbReference>
<accession>A0A0A7ELH5</accession>
<evidence type="ECO:0000313" key="5">
    <source>
        <dbReference type="Proteomes" id="UP000030341"/>
    </source>
</evidence>
<dbReference type="CDD" id="cd13704">
    <property type="entry name" value="PBP2_HisK"/>
    <property type="match status" value="1"/>
</dbReference>
<name>A0A0A7ELH5_9GAMM</name>
<dbReference type="InterPro" id="IPR001638">
    <property type="entry name" value="Solute-binding_3/MltF_N"/>
</dbReference>
<gene>
    <name evidence="4" type="ORF">OM33_17020</name>
</gene>
<dbReference type="AlphaFoldDB" id="A0A0A7ELH5"/>
<sequence>MIIVRALLFMAKYFVAFFIFLFVTTALCTQAFAEGNDRITCGMATGYPPFQYLENNQPTGLDYDLLKRVLTDSQQQLELVAAHWDDTVNRLRFNSIDCVTGMEVTAPRKKYFDFTVPYYFRYTAVFVRDELPSIEVVQDLYGKKISGDKHSITETIWQEKHIKDHFRLVQTQSKEKAMQMLASGKTDAAIMPKAVGLYLAKKHNVKVKIVHSNYRGTPVAIAVKKGNAKLLNKLNSALKPLIESGEVNTLLVGYQR</sequence>
<dbReference type="PANTHER" id="PTHR35936">
    <property type="entry name" value="MEMBRANE-BOUND LYTIC MUREIN TRANSGLYCOSYLASE F"/>
    <property type="match status" value="1"/>
</dbReference>
<protein>
    <recommendedName>
        <fullName evidence="3">Solute-binding protein family 3/N-terminal domain-containing protein</fullName>
    </recommendedName>
</protein>
<feature type="domain" description="Solute-binding protein family 3/N-terminal" evidence="3">
    <location>
        <begin position="38"/>
        <end position="256"/>
    </location>
</feature>
<dbReference type="EMBL" id="CP009889">
    <property type="protein sequence ID" value="AIY66812.1"/>
    <property type="molecule type" value="Genomic_DNA"/>
</dbReference>
<dbReference type="Gene3D" id="3.40.190.10">
    <property type="entry name" value="Periplasmic binding protein-like II"/>
    <property type="match status" value="2"/>
</dbReference>
<organism evidence="4 5">
    <name type="scientific">Pseudoalteromonas piratica</name>
    <dbReference type="NCBI Taxonomy" id="1348114"/>
    <lineage>
        <taxon>Bacteria</taxon>
        <taxon>Pseudomonadati</taxon>
        <taxon>Pseudomonadota</taxon>
        <taxon>Gammaproteobacteria</taxon>
        <taxon>Alteromonadales</taxon>
        <taxon>Pseudoalteromonadaceae</taxon>
        <taxon>Pseudoalteromonas</taxon>
    </lineage>
</organism>
<proteinExistence type="inferred from homology"/>
<reference evidence="4 5" key="1">
    <citation type="submission" date="2014-11" db="EMBL/GenBank/DDBJ databases">
        <title>Complete Genome Sequence of Pseudoalteromonas sp. Strain OCN003 Isolated from Kaneohe Bay, Oahu, Hawaii.</title>
        <authorList>
            <person name="Beurmann S."/>
            <person name="Videau P."/>
            <person name="Ushijima B."/>
            <person name="Smith A.M."/>
            <person name="Aeby G.S."/>
            <person name="Callahan S.M."/>
            <person name="Belcaid M."/>
        </authorList>
    </citation>
    <scope>NUCLEOTIDE SEQUENCE [LARGE SCALE GENOMIC DNA]</scope>
    <source>
        <strain evidence="4 5">OCN003</strain>
    </source>
</reference>
<dbReference type="Proteomes" id="UP000030341">
    <property type="component" value="Chromosome 2"/>
</dbReference>
<dbReference type="STRING" id="1348114.OM33_17020"/>
<dbReference type="eggNOG" id="COG0834">
    <property type="taxonomic scope" value="Bacteria"/>
</dbReference>
<keyword evidence="2" id="KW-0732">Signal</keyword>
<dbReference type="OrthoDB" id="7354650at2"/>
<evidence type="ECO:0000256" key="2">
    <source>
        <dbReference type="ARBA" id="ARBA00022729"/>
    </source>
</evidence>
<dbReference type="SUPFAM" id="SSF53850">
    <property type="entry name" value="Periplasmic binding protein-like II"/>
    <property type="match status" value="1"/>
</dbReference>
<evidence type="ECO:0000256" key="1">
    <source>
        <dbReference type="ARBA" id="ARBA00010333"/>
    </source>
</evidence>
<dbReference type="KEGG" id="pseo:OM33_17020"/>
<evidence type="ECO:0000259" key="3">
    <source>
        <dbReference type="SMART" id="SM00062"/>
    </source>
</evidence>
<comment type="similarity">
    <text evidence="1">Belongs to the bacterial solute-binding protein 3 family.</text>
</comment>
<dbReference type="Pfam" id="PF00497">
    <property type="entry name" value="SBP_bac_3"/>
    <property type="match status" value="1"/>
</dbReference>
<keyword evidence="5" id="KW-1185">Reference proteome</keyword>
<evidence type="ECO:0000313" key="4">
    <source>
        <dbReference type="EMBL" id="AIY66812.1"/>
    </source>
</evidence>